<sequence>MRENEVMKGGREICPLRLFYAALGRIMNNKTPDSNWRGVDCIEIKSLKCDSITSHA</sequence>
<dbReference type="AlphaFoldDB" id="F7VHH6"/>
<proteinExistence type="predicted"/>
<comment type="caution">
    <text evidence="1">The sequence shown here is derived from an EMBL/GenBank/DDBJ whole genome shotgun (WGS) entry which is preliminary data.</text>
</comment>
<reference evidence="1 2" key="1">
    <citation type="journal article" date="2011" name="Biochem. Biophys. Res. Commun.">
        <title>Increased number of Arginine-based salt bridges contributes to the thermotolerance of thermotolerant acetic acid bacteria, Acetobacter tropicalis SKU1100.</title>
        <authorList>
            <person name="Matsutani M."/>
            <person name="Hirakawa H."/>
            <person name="Nishikura M."/>
            <person name="Soemphol W."/>
            <person name="Ali I.A.I."/>
            <person name="Yakushi T."/>
            <person name="Matsushita K."/>
        </authorList>
    </citation>
    <scope>NUCLEOTIDE SEQUENCE [LARGE SCALE GENOMIC DNA]</scope>
    <source>
        <strain evidence="1 2">NBRC 101654</strain>
    </source>
</reference>
<accession>F7VHH6</accession>
<dbReference type="EMBL" id="BABS01000127">
    <property type="protein sequence ID" value="GAA09821.1"/>
    <property type="molecule type" value="Genomic_DNA"/>
</dbReference>
<gene>
    <name evidence="1" type="ORF">ATPR_2825</name>
</gene>
<protein>
    <submittedName>
        <fullName evidence="1">Uncharacterized protein</fullName>
    </submittedName>
</protein>
<dbReference type="Proteomes" id="UP000004319">
    <property type="component" value="Unassembled WGS sequence"/>
</dbReference>
<evidence type="ECO:0000313" key="1">
    <source>
        <dbReference type="EMBL" id="GAA09821.1"/>
    </source>
</evidence>
<evidence type="ECO:0000313" key="2">
    <source>
        <dbReference type="Proteomes" id="UP000004319"/>
    </source>
</evidence>
<name>F7VHH6_9PROT</name>
<organism evidence="1 2">
    <name type="scientific">Acetobacter tropicalis NBRC 101654</name>
    <dbReference type="NCBI Taxonomy" id="749388"/>
    <lineage>
        <taxon>Bacteria</taxon>
        <taxon>Pseudomonadati</taxon>
        <taxon>Pseudomonadota</taxon>
        <taxon>Alphaproteobacteria</taxon>
        <taxon>Acetobacterales</taxon>
        <taxon>Acetobacteraceae</taxon>
        <taxon>Acetobacter</taxon>
    </lineage>
</organism>